<feature type="signal peptide" evidence="3">
    <location>
        <begin position="1"/>
        <end position="22"/>
    </location>
</feature>
<feature type="transmembrane region" description="Helical" evidence="2">
    <location>
        <begin position="237"/>
        <end position="259"/>
    </location>
</feature>
<keyword evidence="6" id="KW-1185">Reference proteome</keyword>
<dbReference type="InterPro" id="IPR007112">
    <property type="entry name" value="Expansin/allergen_DPBB_dom"/>
</dbReference>
<proteinExistence type="predicted"/>
<gene>
    <name evidence="5" type="ORF">SISNIDRAFT_456221</name>
</gene>
<evidence type="ECO:0000259" key="4">
    <source>
        <dbReference type="PROSITE" id="PS50842"/>
    </source>
</evidence>
<dbReference type="InterPro" id="IPR036908">
    <property type="entry name" value="RlpA-like_sf"/>
</dbReference>
<dbReference type="SUPFAM" id="SSF50685">
    <property type="entry name" value="Barwin-like endoglucanases"/>
    <property type="match status" value="1"/>
</dbReference>
<reference evidence="5 6" key="1">
    <citation type="journal article" date="2016" name="Mol. Biol. Evol.">
        <title>Comparative Genomics of Early-Diverging Mushroom-Forming Fungi Provides Insights into the Origins of Lignocellulose Decay Capabilities.</title>
        <authorList>
            <person name="Nagy L.G."/>
            <person name="Riley R."/>
            <person name="Tritt A."/>
            <person name="Adam C."/>
            <person name="Daum C."/>
            <person name="Floudas D."/>
            <person name="Sun H."/>
            <person name="Yadav J.S."/>
            <person name="Pangilinan J."/>
            <person name="Larsson K.H."/>
            <person name="Matsuura K."/>
            <person name="Barry K."/>
            <person name="Labutti K."/>
            <person name="Kuo R."/>
            <person name="Ohm R.A."/>
            <person name="Bhattacharya S.S."/>
            <person name="Shirouzu T."/>
            <person name="Yoshinaga Y."/>
            <person name="Martin F.M."/>
            <person name="Grigoriev I.V."/>
            <person name="Hibbett D.S."/>
        </authorList>
    </citation>
    <scope>NUCLEOTIDE SEQUENCE [LARGE SCALE GENOMIC DNA]</scope>
    <source>
        <strain evidence="5 6">HHB9708</strain>
    </source>
</reference>
<dbReference type="PROSITE" id="PS50842">
    <property type="entry name" value="EXPANSIN_EG45"/>
    <property type="match status" value="1"/>
</dbReference>
<keyword evidence="2" id="KW-0472">Membrane</keyword>
<dbReference type="Proteomes" id="UP000076722">
    <property type="component" value="Unassembled WGS sequence"/>
</dbReference>
<evidence type="ECO:0000313" key="6">
    <source>
        <dbReference type="Proteomes" id="UP000076722"/>
    </source>
</evidence>
<keyword evidence="3" id="KW-0732">Signal</keyword>
<evidence type="ECO:0000256" key="3">
    <source>
        <dbReference type="SAM" id="SignalP"/>
    </source>
</evidence>
<keyword evidence="2" id="KW-1133">Transmembrane helix</keyword>
<evidence type="ECO:0000256" key="2">
    <source>
        <dbReference type="SAM" id="Phobius"/>
    </source>
</evidence>
<evidence type="ECO:0000313" key="5">
    <source>
        <dbReference type="EMBL" id="KZS92013.1"/>
    </source>
</evidence>
<accession>A0A164T273</accession>
<dbReference type="AlphaFoldDB" id="A0A164T273"/>
<dbReference type="EMBL" id="KV419412">
    <property type="protein sequence ID" value="KZS92013.1"/>
    <property type="molecule type" value="Genomic_DNA"/>
</dbReference>
<dbReference type="Pfam" id="PF22514">
    <property type="entry name" value="EXPB1_D1"/>
    <property type="match status" value="1"/>
</dbReference>
<organism evidence="5 6">
    <name type="scientific">Sistotremastrum niveocremeum HHB9708</name>
    <dbReference type="NCBI Taxonomy" id="1314777"/>
    <lineage>
        <taxon>Eukaryota</taxon>
        <taxon>Fungi</taxon>
        <taxon>Dikarya</taxon>
        <taxon>Basidiomycota</taxon>
        <taxon>Agaricomycotina</taxon>
        <taxon>Agaricomycetes</taxon>
        <taxon>Sistotremastrales</taxon>
        <taxon>Sistotremastraceae</taxon>
        <taxon>Sertulicium</taxon>
        <taxon>Sertulicium niveocremeum</taxon>
    </lineage>
</organism>
<protein>
    <recommendedName>
        <fullName evidence="4">Expansin-like EG45 domain-containing protein</fullName>
    </recommendedName>
</protein>
<sequence length="268" mass="28493">MTSRLFLWLPLWLSMYSSLVAAYYQVPPTGYASMTHYDLPLNDIAACGCTGASTHFPTAAIAQIAYGSTDQYGPSCGVCFNLTLLNAPLSNPPFFPDTNPSIVVKVTDLCPAISEWCNATVGHPNPFGHLINFDLAYPSPAVPSSFFPQNVSEYGYTDFGVWNISYEIVTCTPNWAGSSTPAAMGSVTNLGDSVCCPGDVTSNNTCPSFSESSNTAPPNTGTTEGASLPSLSHNGQIALGVIISAIGLFIFGLLGYYLYHLCHIVRKA</sequence>
<name>A0A164T273_9AGAM</name>
<keyword evidence="2" id="KW-0812">Transmembrane</keyword>
<feature type="domain" description="Expansin-like EG45" evidence="4">
    <location>
        <begin position="44"/>
        <end position="171"/>
    </location>
</feature>
<feature type="region of interest" description="Disordered" evidence="1">
    <location>
        <begin position="207"/>
        <end position="227"/>
    </location>
</feature>
<feature type="chain" id="PRO_5007853243" description="Expansin-like EG45 domain-containing protein" evidence="3">
    <location>
        <begin position="23"/>
        <end position="268"/>
    </location>
</feature>
<dbReference type="OrthoDB" id="5823761at2759"/>
<dbReference type="CDD" id="cd22278">
    <property type="entry name" value="DPBB_GH45_endoglucanase"/>
    <property type="match status" value="1"/>
</dbReference>
<evidence type="ECO:0000256" key="1">
    <source>
        <dbReference type="SAM" id="MobiDB-lite"/>
    </source>
</evidence>
<dbReference type="Gene3D" id="2.40.40.10">
    <property type="entry name" value="RlpA-like domain"/>
    <property type="match status" value="1"/>
</dbReference>